<accession>A0A9R0Z2W8</accession>
<evidence type="ECO:0000256" key="6">
    <source>
        <dbReference type="ARBA" id="ARBA00023054"/>
    </source>
</evidence>
<dbReference type="InterPro" id="IPR041118">
    <property type="entry name" value="Rx_N"/>
</dbReference>
<dbReference type="Gene3D" id="1.10.8.430">
    <property type="entry name" value="Helical domain of apoptotic protease-activating factors"/>
    <property type="match status" value="1"/>
</dbReference>
<dbReference type="SUPFAM" id="SSF52540">
    <property type="entry name" value="P-loop containing nucleoside triphosphate hydrolases"/>
    <property type="match status" value="1"/>
</dbReference>
<dbReference type="Gramene" id="TRITD7Av1G031980.44">
    <property type="protein sequence ID" value="TRITD7Av1G031980.44"/>
    <property type="gene ID" value="TRITD7Av1G031980"/>
</dbReference>
<keyword evidence="2" id="KW-0433">Leucine-rich repeat</keyword>
<keyword evidence="4" id="KW-0547">Nucleotide-binding</keyword>
<evidence type="ECO:0000259" key="8">
    <source>
        <dbReference type="Pfam" id="PF18052"/>
    </source>
</evidence>
<dbReference type="PANTHER" id="PTHR23155:SF1116">
    <property type="entry name" value="OS12G0273300 PROTEIN"/>
    <property type="match status" value="1"/>
</dbReference>
<protein>
    <submittedName>
        <fullName evidence="11">Uncharacterized protein</fullName>
    </submittedName>
</protein>
<evidence type="ECO:0000259" key="7">
    <source>
        <dbReference type="Pfam" id="PF00931"/>
    </source>
</evidence>
<evidence type="ECO:0000256" key="4">
    <source>
        <dbReference type="ARBA" id="ARBA00022741"/>
    </source>
</evidence>
<feature type="domain" description="Disease resistance R13L4/SHOC-2-like LRR" evidence="10">
    <location>
        <begin position="563"/>
        <end position="921"/>
    </location>
</feature>
<dbReference type="PRINTS" id="PR00364">
    <property type="entry name" value="DISEASERSIST"/>
</dbReference>
<dbReference type="InterPro" id="IPR002182">
    <property type="entry name" value="NB-ARC"/>
</dbReference>
<dbReference type="GO" id="GO:0042742">
    <property type="term" value="P:defense response to bacterium"/>
    <property type="evidence" value="ECO:0007669"/>
    <property type="project" value="UniProtKB-ARBA"/>
</dbReference>
<dbReference type="InterPro" id="IPR058922">
    <property type="entry name" value="WHD_DRP"/>
</dbReference>
<evidence type="ECO:0000259" key="10">
    <source>
        <dbReference type="Pfam" id="PF23598"/>
    </source>
</evidence>
<dbReference type="Gene3D" id="1.10.10.10">
    <property type="entry name" value="Winged helix-like DNA-binding domain superfamily/Winged helix DNA-binding domain"/>
    <property type="match status" value="1"/>
</dbReference>
<evidence type="ECO:0000256" key="5">
    <source>
        <dbReference type="ARBA" id="ARBA00022821"/>
    </source>
</evidence>
<comment type="similarity">
    <text evidence="1">Belongs to the disease resistance NB-LRR family.</text>
</comment>
<dbReference type="InterPro" id="IPR042197">
    <property type="entry name" value="Apaf_helical"/>
</dbReference>
<dbReference type="Gene3D" id="3.40.50.300">
    <property type="entry name" value="P-loop containing nucleotide triphosphate hydrolases"/>
    <property type="match status" value="1"/>
</dbReference>
<keyword evidence="12" id="KW-1185">Reference proteome</keyword>
<dbReference type="InterPro" id="IPR032675">
    <property type="entry name" value="LRR_dom_sf"/>
</dbReference>
<dbReference type="EMBL" id="LT934123">
    <property type="protein sequence ID" value="VAI70340.1"/>
    <property type="molecule type" value="Genomic_DNA"/>
</dbReference>
<organism evidence="11 12">
    <name type="scientific">Triticum turgidum subsp. durum</name>
    <name type="common">Durum wheat</name>
    <name type="synonym">Triticum durum</name>
    <dbReference type="NCBI Taxonomy" id="4567"/>
    <lineage>
        <taxon>Eukaryota</taxon>
        <taxon>Viridiplantae</taxon>
        <taxon>Streptophyta</taxon>
        <taxon>Embryophyta</taxon>
        <taxon>Tracheophyta</taxon>
        <taxon>Spermatophyta</taxon>
        <taxon>Magnoliopsida</taxon>
        <taxon>Liliopsida</taxon>
        <taxon>Poales</taxon>
        <taxon>Poaceae</taxon>
        <taxon>BOP clade</taxon>
        <taxon>Pooideae</taxon>
        <taxon>Triticodae</taxon>
        <taxon>Triticeae</taxon>
        <taxon>Triticinae</taxon>
        <taxon>Triticum</taxon>
    </lineage>
</organism>
<dbReference type="Gene3D" id="3.80.10.10">
    <property type="entry name" value="Ribonuclease Inhibitor"/>
    <property type="match status" value="1"/>
</dbReference>
<name>A0A9R0Z2W8_TRITD</name>
<dbReference type="PANTHER" id="PTHR23155">
    <property type="entry name" value="DISEASE RESISTANCE PROTEIN RP"/>
    <property type="match status" value="1"/>
</dbReference>
<feature type="domain" description="Disease resistance N-terminal" evidence="8">
    <location>
        <begin position="7"/>
        <end position="94"/>
    </location>
</feature>
<evidence type="ECO:0000256" key="2">
    <source>
        <dbReference type="ARBA" id="ARBA00022614"/>
    </source>
</evidence>
<dbReference type="GO" id="GO:0009626">
    <property type="term" value="P:plant-type hypersensitive response"/>
    <property type="evidence" value="ECO:0007669"/>
    <property type="project" value="UniProtKB-ARBA"/>
</dbReference>
<dbReference type="SUPFAM" id="SSF52047">
    <property type="entry name" value="RNI-like"/>
    <property type="match status" value="1"/>
</dbReference>
<dbReference type="Pfam" id="PF18052">
    <property type="entry name" value="Rx_N"/>
    <property type="match status" value="1"/>
</dbReference>
<dbReference type="Pfam" id="PF23559">
    <property type="entry name" value="WHD_DRP"/>
    <property type="match status" value="1"/>
</dbReference>
<evidence type="ECO:0000313" key="11">
    <source>
        <dbReference type="EMBL" id="VAI70340.1"/>
    </source>
</evidence>
<dbReference type="Gene3D" id="1.20.5.4130">
    <property type="match status" value="1"/>
</dbReference>
<gene>
    <name evidence="11" type="ORF">TRITD_7Av1G031980</name>
</gene>
<evidence type="ECO:0000256" key="3">
    <source>
        <dbReference type="ARBA" id="ARBA00022737"/>
    </source>
</evidence>
<dbReference type="AlphaFoldDB" id="A0A9R0Z2W8"/>
<dbReference type="FunFam" id="1.10.10.10:FF:000322">
    <property type="entry name" value="Probable disease resistance protein At1g63360"/>
    <property type="match status" value="1"/>
</dbReference>
<feature type="domain" description="NB-ARC" evidence="7">
    <location>
        <begin position="178"/>
        <end position="352"/>
    </location>
</feature>
<dbReference type="Pfam" id="PF23598">
    <property type="entry name" value="LRR_14"/>
    <property type="match status" value="1"/>
</dbReference>
<dbReference type="Pfam" id="PF00931">
    <property type="entry name" value="NB-ARC"/>
    <property type="match status" value="1"/>
</dbReference>
<keyword evidence="5" id="KW-0611">Plant defense</keyword>
<proteinExistence type="inferred from homology"/>
<dbReference type="CDD" id="cd14798">
    <property type="entry name" value="RX-CC_like"/>
    <property type="match status" value="1"/>
</dbReference>
<sequence>MEVAAGALSPVLRKLGELLAGEYNLEKRVKKGVQSLLIELEMMHAILRKVSEVPSDQLEEPVRIWAGKVRDLSCDMEDAVDDFLVRVDEGSSRKPTNMRNRVNKFLKKTTKLFGKGKALHQICDAIEEAQDLAKQLADLHKRYELDMHSSSNGATIDPRVLALHKDVGELVGIDYTRDELIKTLICEDGSSKEQLKTIPIVGVGGLGKTTLTKAVYEKIKAQFDCVAFVSVGQNPDIKKVFKDLLYGLDNGKFSDIHNTTRDENLLIKQISDYLVDKRYLIVIDDIWEEEIWRFINCALYKNNLHSRVITTTRNVCVSEACLSSSDDMIHQMKPLSDEDSQILFHRRIFQSKEKCPEDLQAVSREILKKCGGVPLAIITIASLLVSNQRVKPNHDWMDVYNSMGHGVTQSDIAKDMNRILSLSYYDLPSYLKPCLLYLSIFPEDFEIERDWLIWRWLAEGFIQCDKEETSLFEIGETYFTELMNRSLIQPAEINEEGTVVTCRIHDMVLDLICSLSSEENFISILDNDEWHAPNLQRKFRRLSLHNIKAKVQNHQFDSTSLSKVRTFAVFSPVTCDWLPSLSSFQFLRVLDLGNCGSHKSSSGISLKYVGNLIHLRYLGLRNADVDELPTDIGKLQLLQTLDITNTSIEELPASVVQLRNLICLCVNKDLMLPKEMGKLKSLEVLNEVGLSSSPHIVKELSHLTEVRTLSVECVNMDEDLIDILIKSLGNLHKLQNLRIHSGDRLLDRMCESWVPPPNLRSFDSWYFSSWFLRLPKWVNSSSLPHLSTLEIGVKELQGDDLQIIGMLPALGFLRLAAKRVMGMLVVRTDAFPSARCCMFFGFPTAPCLFPPGAMPRVQHLVFEASAPSIASREVDCGMGHLPSLEHVEVWLEHENSSDEEMETAKAWLRRAAEAHPKCPTIQMIADVPLPPGFNKILDMQVLVIPSVAVDAVPTFQHATNNSLYRHNSQ</sequence>
<feature type="domain" description="Disease resistance protein winged helix" evidence="9">
    <location>
        <begin position="440"/>
        <end position="512"/>
    </location>
</feature>
<dbReference type="InterPro" id="IPR055414">
    <property type="entry name" value="LRR_R13L4/SHOC2-like"/>
</dbReference>
<dbReference type="InterPro" id="IPR027417">
    <property type="entry name" value="P-loop_NTPase"/>
</dbReference>
<dbReference type="Proteomes" id="UP000324705">
    <property type="component" value="Chromosome 7A"/>
</dbReference>
<dbReference type="InterPro" id="IPR038005">
    <property type="entry name" value="RX-like_CC"/>
</dbReference>
<dbReference type="InterPro" id="IPR044974">
    <property type="entry name" value="Disease_R_plants"/>
</dbReference>
<dbReference type="GO" id="GO:0043531">
    <property type="term" value="F:ADP binding"/>
    <property type="evidence" value="ECO:0007669"/>
    <property type="project" value="InterPro"/>
</dbReference>
<reference evidence="11 12" key="1">
    <citation type="submission" date="2017-09" db="EMBL/GenBank/DDBJ databases">
        <authorList>
            <consortium name="International Durum Wheat Genome Sequencing Consortium (IDWGSC)"/>
            <person name="Milanesi L."/>
        </authorList>
    </citation>
    <scope>NUCLEOTIDE SEQUENCE [LARGE SCALE GENOMIC DNA]</scope>
    <source>
        <strain evidence="12">cv. Svevo</strain>
    </source>
</reference>
<keyword evidence="6" id="KW-0175">Coiled coil</keyword>
<dbReference type="GO" id="GO:0002758">
    <property type="term" value="P:innate immune response-activating signaling pathway"/>
    <property type="evidence" value="ECO:0007669"/>
    <property type="project" value="UniProtKB-ARBA"/>
</dbReference>
<dbReference type="InterPro" id="IPR036388">
    <property type="entry name" value="WH-like_DNA-bd_sf"/>
</dbReference>
<evidence type="ECO:0000313" key="12">
    <source>
        <dbReference type="Proteomes" id="UP000324705"/>
    </source>
</evidence>
<keyword evidence="3" id="KW-0677">Repeat</keyword>
<evidence type="ECO:0000259" key="9">
    <source>
        <dbReference type="Pfam" id="PF23559"/>
    </source>
</evidence>
<evidence type="ECO:0000256" key="1">
    <source>
        <dbReference type="ARBA" id="ARBA00008894"/>
    </source>
</evidence>